<proteinExistence type="predicted"/>
<evidence type="ECO:0000313" key="3">
    <source>
        <dbReference type="Proteomes" id="UP000266841"/>
    </source>
</evidence>
<reference evidence="2 3" key="1">
    <citation type="journal article" date="2012" name="Genome Biol.">
        <title>Genome and low-iron response of an oceanic diatom adapted to chronic iron limitation.</title>
        <authorList>
            <person name="Lommer M."/>
            <person name="Specht M."/>
            <person name="Roy A.S."/>
            <person name="Kraemer L."/>
            <person name="Andreson R."/>
            <person name="Gutowska M.A."/>
            <person name="Wolf J."/>
            <person name="Bergner S.V."/>
            <person name="Schilhabel M.B."/>
            <person name="Klostermeier U.C."/>
            <person name="Beiko R.G."/>
            <person name="Rosenstiel P."/>
            <person name="Hippler M."/>
            <person name="Laroche J."/>
        </authorList>
    </citation>
    <scope>NUCLEOTIDE SEQUENCE [LARGE SCALE GENOMIC DNA]</scope>
    <source>
        <strain evidence="2 3">CCMP1005</strain>
    </source>
</reference>
<dbReference type="Proteomes" id="UP000266841">
    <property type="component" value="Unassembled WGS sequence"/>
</dbReference>
<accession>K0SVI9</accession>
<comment type="caution">
    <text evidence="2">The sequence shown here is derived from an EMBL/GenBank/DDBJ whole genome shotgun (WGS) entry which is preliminary data.</text>
</comment>
<organism evidence="2 3">
    <name type="scientific">Thalassiosira oceanica</name>
    <name type="common">Marine diatom</name>
    <dbReference type="NCBI Taxonomy" id="159749"/>
    <lineage>
        <taxon>Eukaryota</taxon>
        <taxon>Sar</taxon>
        <taxon>Stramenopiles</taxon>
        <taxon>Ochrophyta</taxon>
        <taxon>Bacillariophyta</taxon>
        <taxon>Coscinodiscophyceae</taxon>
        <taxon>Thalassiosirophycidae</taxon>
        <taxon>Thalassiosirales</taxon>
        <taxon>Thalassiosiraceae</taxon>
        <taxon>Thalassiosira</taxon>
    </lineage>
</organism>
<dbReference type="EMBL" id="AGNL01016551">
    <property type="protein sequence ID" value="EJK65021.1"/>
    <property type="molecule type" value="Genomic_DNA"/>
</dbReference>
<protein>
    <submittedName>
        <fullName evidence="2">Uncharacterized protein</fullName>
    </submittedName>
</protein>
<name>K0SVI9_THAOC</name>
<evidence type="ECO:0000313" key="2">
    <source>
        <dbReference type="EMBL" id="EJK65021.1"/>
    </source>
</evidence>
<gene>
    <name evidence="2" type="ORF">THAOC_14181</name>
</gene>
<keyword evidence="3" id="KW-1185">Reference proteome</keyword>
<dbReference type="AlphaFoldDB" id="K0SVI9"/>
<feature type="region of interest" description="Disordered" evidence="1">
    <location>
        <begin position="25"/>
        <end position="45"/>
    </location>
</feature>
<sequence>MGFKKSASIDALTMDGFKKAELMMKPKSSAANNTGGGGDDEDAQPKAVNLDEPWVQCKVPNNSPSITEGGAFVDLSIQRREQHAALSTPRSFARVYVGLGVVMVDDVGFRGLSYSAIDEVSDKR</sequence>
<evidence type="ECO:0000256" key="1">
    <source>
        <dbReference type="SAM" id="MobiDB-lite"/>
    </source>
</evidence>